<name>A0AAW6E1E7_9FIRM</name>
<dbReference type="RefSeq" id="WP_195551085.1">
    <property type="nucleotide sequence ID" value="NZ_JADMNX010000002.1"/>
</dbReference>
<organism evidence="1 2">
    <name type="scientific">Ruminococcus bicirculans</name>
    <name type="common">ex Wegman et al. 2014</name>
    <dbReference type="NCBI Taxonomy" id="1160721"/>
    <lineage>
        <taxon>Bacteria</taxon>
        <taxon>Bacillati</taxon>
        <taxon>Bacillota</taxon>
        <taxon>Clostridia</taxon>
        <taxon>Eubacteriales</taxon>
        <taxon>Oscillospiraceae</taxon>
        <taxon>Ruminococcus</taxon>
    </lineage>
</organism>
<gene>
    <name evidence="1" type="ORF">PNV70_03025</name>
</gene>
<proteinExistence type="predicted"/>
<accession>A0AAW6E1E7</accession>
<evidence type="ECO:0000313" key="2">
    <source>
        <dbReference type="Proteomes" id="UP001211421"/>
    </source>
</evidence>
<evidence type="ECO:0000313" key="1">
    <source>
        <dbReference type="EMBL" id="MDB8741045.1"/>
    </source>
</evidence>
<reference evidence="1" key="1">
    <citation type="submission" date="2023-01" db="EMBL/GenBank/DDBJ databases">
        <title>Human gut microbiome strain richness.</title>
        <authorList>
            <person name="Chen-Liaw A."/>
        </authorList>
    </citation>
    <scope>NUCLEOTIDE SEQUENCE</scope>
    <source>
        <strain evidence="1">D59st1_B8_D59t2_181005</strain>
    </source>
</reference>
<dbReference type="AlphaFoldDB" id="A0AAW6E1E7"/>
<sequence length="157" mass="18732">MLKETHAYTITNGTTYTNRERAIQEEYKTNPACREFLIFTPTITDNTVNVGAVLTWHKTLALHTIKDRLSTEKVVWINNEDTYSFISMLCGYKIKGNDFYGRGLYQITPDDFRLRYIPDFIDHYNCEYNQIMLYDITKYIKLCNWFNDKMIKFNFNL</sequence>
<dbReference type="Proteomes" id="UP001211421">
    <property type="component" value="Unassembled WGS sequence"/>
</dbReference>
<dbReference type="EMBL" id="JAQMLS010000002">
    <property type="protein sequence ID" value="MDB8741045.1"/>
    <property type="molecule type" value="Genomic_DNA"/>
</dbReference>
<comment type="caution">
    <text evidence="1">The sequence shown here is derived from an EMBL/GenBank/DDBJ whole genome shotgun (WGS) entry which is preliminary data.</text>
</comment>
<protein>
    <recommendedName>
        <fullName evidence="3">Transglycosylase SLT domain-containing protein</fullName>
    </recommendedName>
</protein>
<evidence type="ECO:0008006" key="3">
    <source>
        <dbReference type="Google" id="ProtNLM"/>
    </source>
</evidence>